<protein>
    <submittedName>
        <fullName evidence="2">Herpesvirus glycoprotein N</fullName>
    </submittedName>
</protein>
<comment type="caution">
    <text evidence="2">The sequence shown here is derived from an EMBL/GenBank/DDBJ whole genome shotgun (WGS) entry which is preliminary data.</text>
</comment>
<evidence type="ECO:0000256" key="1">
    <source>
        <dbReference type="SAM" id="Phobius"/>
    </source>
</evidence>
<dbReference type="OrthoDB" id="3527261at2759"/>
<feature type="transmembrane region" description="Helical" evidence="1">
    <location>
        <begin position="178"/>
        <end position="210"/>
    </location>
</feature>
<accession>A0A0A2JRX9</accession>
<organism evidence="2 3">
    <name type="scientific">Penicillium expansum</name>
    <name type="common">Blue mold rot fungus</name>
    <dbReference type="NCBI Taxonomy" id="27334"/>
    <lineage>
        <taxon>Eukaryota</taxon>
        <taxon>Fungi</taxon>
        <taxon>Dikarya</taxon>
        <taxon>Ascomycota</taxon>
        <taxon>Pezizomycotina</taxon>
        <taxon>Eurotiomycetes</taxon>
        <taxon>Eurotiomycetidae</taxon>
        <taxon>Eurotiales</taxon>
        <taxon>Aspergillaceae</taxon>
        <taxon>Penicillium</taxon>
    </lineage>
</organism>
<keyword evidence="3" id="KW-1185">Reference proteome</keyword>
<proteinExistence type="predicted"/>
<keyword evidence="1" id="KW-0812">Transmembrane</keyword>
<dbReference type="HOGENOM" id="CLU_634748_0_0_1"/>
<dbReference type="EMBL" id="JQFZ01000147">
    <property type="protein sequence ID" value="KGO57423.1"/>
    <property type="molecule type" value="Genomic_DNA"/>
</dbReference>
<dbReference type="Proteomes" id="UP000030143">
    <property type="component" value="Unassembled WGS sequence"/>
</dbReference>
<reference evidence="2 3" key="1">
    <citation type="journal article" date="2015" name="Mol. Plant Microbe Interact.">
        <title>Genome, transcriptome, and functional analyses of Penicillium expansum provide new insights into secondary metabolism and pathogenicity.</title>
        <authorList>
            <person name="Ballester A.R."/>
            <person name="Marcet-Houben M."/>
            <person name="Levin E."/>
            <person name="Sela N."/>
            <person name="Selma-Lazaro C."/>
            <person name="Carmona L."/>
            <person name="Wisniewski M."/>
            <person name="Droby S."/>
            <person name="Gonzalez-Candelas L."/>
            <person name="Gabaldon T."/>
        </authorList>
    </citation>
    <scope>NUCLEOTIDE SEQUENCE [LARGE SCALE GENOMIC DNA]</scope>
    <source>
        <strain evidence="2 3">MD-8</strain>
    </source>
</reference>
<keyword evidence="1" id="KW-1133">Transmembrane helix</keyword>
<dbReference type="VEuPathDB" id="FungiDB:PEXP_096420"/>
<dbReference type="GeneID" id="27672795"/>
<gene>
    <name evidence="2" type="ORF">PEX2_000980</name>
</gene>
<evidence type="ECO:0000313" key="2">
    <source>
        <dbReference type="EMBL" id="KGO57423.1"/>
    </source>
</evidence>
<dbReference type="AlphaFoldDB" id="A0A0A2JRX9"/>
<sequence length="432" mass="48571">MIQLPGIISEWAAVIPLVCHLASPQDDYLIAGDLSLNGRFSIPLFPRLGTLWGLGRLLKNGSRYFDFASVRGGSSRTVWDVKWGSEFPCANGAASAAIEGVILERAKSKNDKLFKRSLPPSKTSAASNIREVPLRKDQTTSNKPHFRQQILYVYQYNFHQPHCESLRYSIVRISRSRIWTVLSFIILCGIALIFCLMGAYGTASLILIVISSRLVGRIITIPRSSGYLRNNEKSENATMLVASHVNASEWALYIGDRAIVDSLLNKPMISFPEGNRVQLAARFFYVAHGLQLIVITYVAAQKGWDGVSLLCVLCLHYVYRWLAGDQDAAYWLAREGVQVKVRAYEFGWRSVMLGSIQLFSDSKTTRWMDSIIVPHLRRDAFLSHLQGGKIEKEVEAKLDEHDLNWVNQATILSVQSAETLRQDFGLENSRTE</sequence>
<keyword evidence="1" id="KW-0472">Membrane</keyword>
<dbReference type="PhylomeDB" id="A0A0A2JRX9"/>
<evidence type="ECO:0000313" key="3">
    <source>
        <dbReference type="Proteomes" id="UP000030143"/>
    </source>
</evidence>
<name>A0A0A2JRX9_PENEN</name>
<dbReference type="RefSeq" id="XP_016599091.1">
    <property type="nucleotide sequence ID" value="XM_016737376.1"/>
</dbReference>